<keyword evidence="7 8" id="KW-0408">Iron</keyword>
<feature type="chain" id="PRO_5047389989" evidence="9">
    <location>
        <begin position="25"/>
        <end position="366"/>
    </location>
</feature>
<dbReference type="InterPro" id="IPR036909">
    <property type="entry name" value="Cyt_c-like_dom_sf"/>
</dbReference>
<dbReference type="PANTHER" id="PTHR30600">
    <property type="entry name" value="CYTOCHROME C PEROXIDASE-RELATED"/>
    <property type="match status" value="1"/>
</dbReference>
<evidence type="ECO:0000256" key="5">
    <source>
        <dbReference type="ARBA" id="ARBA00022764"/>
    </source>
</evidence>
<dbReference type="PROSITE" id="PS51007">
    <property type="entry name" value="CYTC"/>
    <property type="match status" value="1"/>
</dbReference>
<organism evidence="11 12">
    <name type="scientific">Hymenobacter monticola</name>
    <dbReference type="NCBI Taxonomy" id="1705399"/>
    <lineage>
        <taxon>Bacteria</taxon>
        <taxon>Pseudomonadati</taxon>
        <taxon>Bacteroidota</taxon>
        <taxon>Cytophagia</taxon>
        <taxon>Cytophagales</taxon>
        <taxon>Hymenobacteraceae</taxon>
        <taxon>Hymenobacter</taxon>
    </lineage>
</organism>
<keyword evidence="12" id="KW-1185">Reference proteome</keyword>
<comment type="subcellular location">
    <subcellularLocation>
        <location evidence="1">Periplasm</location>
    </subcellularLocation>
</comment>
<dbReference type="Gene3D" id="1.10.760.10">
    <property type="entry name" value="Cytochrome c-like domain"/>
    <property type="match status" value="2"/>
</dbReference>
<dbReference type="EMBL" id="CP094534">
    <property type="protein sequence ID" value="UOE32112.1"/>
    <property type="molecule type" value="Genomic_DNA"/>
</dbReference>
<evidence type="ECO:0000256" key="7">
    <source>
        <dbReference type="ARBA" id="ARBA00023004"/>
    </source>
</evidence>
<dbReference type="InterPro" id="IPR026259">
    <property type="entry name" value="MauG/Cytc_peroxidase"/>
</dbReference>
<dbReference type="InterPro" id="IPR051395">
    <property type="entry name" value="Cytochrome_c_Peroxidase/MauG"/>
</dbReference>
<evidence type="ECO:0000256" key="9">
    <source>
        <dbReference type="SAM" id="SignalP"/>
    </source>
</evidence>
<dbReference type="InterPro" id="IPR004852">
    <property type="entry name" value="Di-haem_cyt_c_peroxidsae"/>
</dbReference>
<evidence type="ECO:0000256" key="4">
    <source>
        <dbReference type="ARBA" id="ARBA00022729"/>
    </source>
</evidence>
<dbReference type="SUPFAM" id="SSF46626">
    <property type="entry name" value="Cytochrome c"/>
    <property type="match status" value="2"/>
</dbReference>
<feature type="signal peptide" evidence="9">
    <location>
        <begin position="1"/>
        <end position="24"/>
    </location>
</feature>
<evidence type="ECO:0000256" key="6">
    <source>
        <dbReference type="ARBA" id="ARBA00023002"/>
    </source>
</evidence>
<dbReference type="PIRSF" id="PIRSF000294">
    <property type="entry name" value="Cytochrome-c_peroxidase"/>
    <property type="match status" value="1"/>
</dbReference>
<evidence type="ECO:0000256" key="8">
    <source>
        <dbReference type="PROSITE-ProRule" id="PRU00433"/>
    </source>
</evidence>
<dbReference type="Proteomes" id="UP000831390">
    <property type="component" value="Chromosome"/>
</dbReference>
<dbReference type="InterPro" id="IPR009056">
    <property type="entry name" value="Cyt_c-like_dom"/>
</dbReference>
<dbReference type="Pfam" id="PF03150">
    <property type="entry name" value="CCP_MauG"/>
    <property type="match status" value="1"/>
</dbReference>
<keyword evidence="3 8" id="KW-0479">Metal-binding</keyword>
<feature type="domain" description="Cytochrome c" evidence="10">
    <location>
        <begin position="214"/>
        <end position="353"/>
    </location>
</feature>
<evidence type="ECO:0000256" key="2">
    <source>
        <dbReference type="ARBA" id="ARBA00022617"/>
    </source>
</evidence>
<evidence type="ECO:0000259" key="10">
    <source>
        <dbReference type="PROSITE" id="PS51007"/>
    </source>
</evidence>
<dbReference type="RefSeq" id="WP_243509472.1">
    <property type="nucleotide sequence ID" value="NZ_CP094534.1"/>
</dbReference>
<keyword evidence="6" id="KW-0560">Oxidoreductase</keyword>
<protein>
    <submittedName>
        <fullName evidence="11">Cytochrome-c peroxidase</fullName>
    </submittedName>
</protein>
<dbReference type="PROSITE" id="PS51257">
    <property type="entry name" value="PROKAR_LIPOPROTEIN"/>
    <property type="match status" value="1"/>
</dbReference>
<sequence length="366" mass="39508">MKTKSTLFAGLGLLLALASCKHDADTVDPEGPVEKPTAYNLEVPSNFPALPAAPADNPLTNEGVALGRHLFYEKALSLNGTVACASCHKQELAFSDGLAHSVGVNGTTTPRSSMSLANLAWEPKLMWDGGATGLENQARIPIENPVEMHQRLSAGVAKLQATDKYPPLFRKAFGSSTITEANVQKALAQFERTLVSGNSRYDRFRRGNATALSDYEQEGLALFLMHPEGTAATRGGNCKDCHDGDLQTDRMFRNNGLDATLTDLGLGGLTGQATDNGKFRVPSLRNIALTAPYMHDGRFTTLEQVVDHYDQHVARNSPNVDPLLLNASNNGTTNLALTAREKAKIVAFLRTLTDSTFIKDPRFAKP</sequence>
<evidence type="ECO:0000313" key="12">
    <source>
        <dbReference type="Proteomes" id="UP000831390"/>
    </source>
</evidence>
<proteinExistence type="predicted"/>
<evidence type="ECO:0000313" key="11">
    <source>
        <dbReference type="EMBL" id="UOE32112.1"/>
    </source>
</evidence>
<keyword evidence="4 9" id="KW-0732">Signal</keyword>
<gene>
    <name evidence="11" type="ORF">MTP16_13325</name>
</gene>
<keyword evidence="11" id="KW-0575">Peroxidase</keyword>
<dbReference type="PANTHER" id="PTHR30600:SF10">
    <property type="entry name" value="BLL6722 PROTEIN"/>
    <property type="match status" value="1"/>
</dbReference>
<evidence type="ECO:0000256" key="3">
    <source>
        <dbReference type="ARBA" id="ARBA00022723"/>
    </source>
</evidence>
<keyword evidence="5" id="KW-0574">Periplasm</keyword>
<accession>A0ABY4AYZ1</accession>
<reference evidence="11 12" key="1">
    <citation type="submission" date="2022-03" db="EMBL/GenBank/DDBJ databases">
        <title>Hymenobactersp. isolated from the air.</title>
        <authorList>
            <person name="Won M."/>
            <person name="Kwon S.-W."/>
        </authorList>
    </citation>
    <scope>NUCLEOTIDE SEQUENCE [LARGE SCALE GENOMIC DNA]</scope>
    <source>
        <strain evidence="11 12">KACC 22596</strain>
    </source>
</reference>
<dbReference type="GO" id="GO:0004601">
    <property type="term" value="F:peroxidase activity"/>
    <property type="evidence" value="ECO:0007669"/>
    <property type="project" value="UniProtKB-KW"/>
</dbReference>
<evidence type="ECO:0000256" key="1">
    <source>
        <dbReference type="ARBA" id="ARBA00004418"/>
    </source>
</evidence>
<keyword evidence="2 8" id="KW-0349">Heme</keyword>
<name>A0ABY4AYZ1_9BACT</name>